<dbReference type="KEGG" id="rsn:RSPO_c01407"/>
<evidence type="ECO:0000313" key="2">
    <source>
        <dbReference type="Proteomes" id="UP000007953"/>
    </source>
</evidence>
<evidence type="ECO:0000313" key="1">
    <source>
        <dbReference type="EMBL" id="AEG68707.1"/>
    </source>
</evidence>
<name>F6G0C4_RALS8</name>
<dbReference type="HOGENOM" id="CLU_2882741_0_0_4"/>
<protein>
    <submittedName>
        <fullName evidence="1">Uncharacterized protein</fullName>
    </submittedName>
</protein>
<organism evidence="1 2">
    <name type="scientific">Ralstonia solanacearum (strain Po82)</name>
    <dbReference type="NCBI Taxonomy" id="1031711"/>
    <lineage>
        <taxon>Bacteria</taxon>
        <taxon>Pseudomonadati</taxon>
        <taxon>Pseudomonadota</taxon>
        <taxon>Betaproteobacteria</taxon>
        <taxon>Burkholderiales</taxon>
        <taxon>Burkholderiaceae</taxon>
        <taxon>Ralstonia</taxon>
        <taxon>Ralstonia solanacearum species complex</taxon>
    </lineage>
</organism>
<sequence length="63" mass="7306">MWGWGLGHVFAGILSFSFPHRPSNLPDRATSSNNRAIVLPQRWFFFAPVLLRRLDFVFLQFGN</sequence>
<proteinExistence type="predicted"/>
<dbReference type="AlphaFoldDB" id="F6G0C4"/>
<gene>
    <name evidence="1" type="ordered locus">RSPO_c01407</name>
</gene>
<dbReference type="Proteomes" id="UP000007953">
    <property type="component" value="Chromosome"/>
</dbReference>
<reference evidence="1 2" key="1">
    <citation type="journal article" date="2011" name="J. Bacteriol.">
        <title>Complete genome sequence of the plant pathogen Ralstonia solanacearum strain Po82.</title>
        <authorList>
            <person name="Xu J."/>
            <person name="Zheng H.J."/>
            <person name="Liu L."/>
            <person name="Pan Z.C."/>
            <person name="Prior P."/>
            <person name="Tang B."/>
            <person name="Xu J.S."/>
            <person name="Zhang H."/>
            <person name="Tian Q."/>
            <person name="Zhang L.Q."/>
            <person name="Feng J."/>
        </authorList>
    </citation>
    <scope>NUCLEOTIDE SEQUENCE [LARGE SCALE GENOMIC DNA]</scope>
    <source>
        <strain evidence="1 2">Po82</strain>
    </source>
</reference>
<accession>F6G0C4</accession>
<dbReference type="EMBL" id="CP002819">
    <property type="protein sequence ID" value="AEG68707.1"/>
    <property type="molecule type" value="Genomic_DNA"/>
</dbReference>